<dbReference type="WBParaSite" id="Gr19_v10_g78.t1">
    <property type="protein sequence ID" value="Gr19_v10_g78.t1"/>
    <property type="gene ID" value="Gr19_v10_g78"/>
</dbReference>
<evidence type="ECO:0000313" key="2">
    <source>
        <dbReference type="Proteomes" id="UP000887572"/>
    </source>
</evidence>
<reference evidence="3" key="1">
    <citation type="submission" date="2022-11" db="UniProtKB">
        <authorList>
            <consortium name="WormBaseParasite"/>
        </authorList>
    </citation>
    <scope>IDENTIFICATION</scope>
</reference>
<name>A0A914I984_GLORO</name>
<sequence>MIQSDRLVELTNEYDSAKIFKRQNTEHTTTRPVGEAPLGRSSHRSARSGAPLLARLRVLAVGGVSHVRCAFQFFASRPYLLQLLSCLLRFHSMEVGDQIATSSAECVDLFLQFLLDQRSRQQNVKLAHHWTEFIFHCVQTSHKMRYQLGQEAIITVLRYDETTLNDVHCRFLCCFLKDVHGRAWLRESGGLDRILWRLATPDQCGEDLDLLRLQQIVVADLGSVLHDHALLLTINHPNFLPTAIAQINRFLEENSEKCKIVSDRHALNVVTVIPPMSEDFCEVEIVEKSVSRKRKNDEVTDFDLPLCKDFNTFCWPPLQSPAASPPSARRFAWSPSMSPSTSSAAYDQYMSSPSASPPSDNAQFQLDDYLKEE</sequence>
<dbReference type="Proteomes" id="UP000887572">
    <property type="component" value="Unplaced"/>
</dbReference>
<keyword evidence="2" id="KW-1185">Reference proteome</keyword>
<feature type="compositionally biased region" description="Low complexity" evidence="1">
    <location>
        <begin position="323"/>
        <end position="343"/>
    </location>
</feature>
<evidence type="ECO:0000313" key="3">
    <source>
        <dbReference type="WBParaSite" id="Gr19_v10_g78.t1"/>
    </source>
</evidence>
<evidence type="ECO:0000256" key="1">
    <source>
        <dbReference type="SAM" id="MobiDB-lite"/>
    </source>
</evidence>
<feature type="region of interest" description="Disordered" evidence="1">
    <location>
        <begin position="25"/>
        <end position="46"/>
    </location>
</feature>
<accession>A0A914I984</accession>
<dbReference type="AlphaFoldDB" id="A0A914I984"/>
<proteinExistence type="predicted"/>
<feature type="region of interest" description="Disordered" evidence="1">
    <location>
        <begin position="323"/>
        <end position="373"/>
    </location>
</feature>
<protein>
    <submittedName>
        <fullName evidence="3">Uncharacterized protein</fullName>
    </submittedName>
</protein>
<organism evidence="2 3">
    <name type="scientific">Globodera rostochiensis</name>
    <name type="common">Golden nematode worm</name>
    <name type="synonym">Heterodera rostochiensis</name>
    <dbReference type="NCBI Taxonomy" id="31243"/>
    <lineage>
        <taxon>Eukaryota</taxon>
        <taxon>Metazoa</taxon>
        <taxon>Ecdysozoa</taxon>
        <taxon>Nematoda</taxon>
        <taxon>Chromadorea</taxon>
        <taxon>Rhabditida</taxon>
        <taxon>Tylenchina</taxon>
        <taxon>Tylenchomorpha</taxon>
        <taxon>Tylenchoidea</taxon>
        <taxon>Heteroderidae</taxon>
        <taxon>Heteroderinae</taxon>
        <taxon>Globodera</taxon>
    </lineage>
</organism>